<proteinExistence type="predicted"/>
<dbReference type="EMBL" id="BMNI01000003">
    <property type="protein sequence ID" value="GGO88282.1"/>
    <property type="molecule type" value="Genomic_DNA"/>
</dbReference>
<dbReference type="RefSeq" id="WP_188783389.1">
    <property type="nucleotide sequence ID" value="NZ_BMNI01000003.1"/>
</dbReference>
<evidence type="ECO:0008006" key="3">
    <source>
        <dbReference type="Google" id="ProtNLM"/>
    </source>
</evidence>
<accession>A0ABQ2N8E5</accession>
<dbReference type="Pfam" id="PF14518">
    <property type="entry name" value="Haem_oxygenas_2"/>
    <property type="match status" value="1"/>
</dbReference>
<protein>
    <recommendedName>
        <fullName evidence="3">Iron-containing redox enzyme family protein</fullName>
    </recommendedName>
</protein>
<reference evidence="2" key="1">
    <citation type="journal article" date="2019" name="Int. J. Syst. Evol. Microbiol.">
        <title>The Global Catalogue of Microorganisms (GCM) 10K type strain sequencing project: providing services to taxonomists for standard genome sequencing and annotation.</title>
        <authorList>
            <consortium name="The Broad Institute Genomics Platform"/>
            <consortium name="The Broad Institute Genome Sequencing Center for Infectious Disease"/>
            <person name="Wu L."/>
            <person name="Ma J."/>
        </authorList>
    </citation>
    <scope>NUCLEOTIDE SEQUENCE [LARGE SCALE GENOMIC DNA]</scope>
    <source>
        <strain evidence="2">CGMCC 4.7371</strain>
    </source>
</reference>
<sequence>MSTLPKPRGPLSEALLAALASGHTDLAHVDPDSPEDAALSLWVLHELSYRGYDAVDDRLEHDPGLVRLRGRLEDDLERRLRECWPGRPAYDEGFAEAFFAWVAADDGPSLARHVQREATADQVVELVQHRSLYTLKEADPFTFALPRLPAPVRAALAELQYDEYGGGRPERLHAHLFAEGMAALGLDATGCGYVDEAPLEVLEQNNAMSLFGLNRRLRGASMGHLAAFEAVSSLPSRQVAQGLDRLGLPAEIRAYYEEHVEADAVHEQVAVRMICEPLIAAEPDLEDDVWFGAWCCLDLEARLARHLLAKWEAA</sequence>
<dbReference type="Gene3D" id="1.20.910.10">
    <property type="entry name" value="Heme oxygenase-like"/>
    <property type="match status" value="1"/>
</dbReference>
<evidence type="ECO:0000313" key="1">
    <source>
        <dbReference type="EMBL" id="GGO88282.1"/>
    </source>
</evidence>
<dbReference type="SMART" id="SM01236">
    <property type="entry name" value="Haem_oxygenase_2"/>
    <property type="match status" value="1"/>
</dbReference>
<comment type="caution">
    <text evidence="1">The sequence shown here is derived from an EMBL/GenBank/DDBJ whole genome shotgun (WGS) entry which is preliminary data.</text>
</comment>
<dbReference type="Proteomes" id="UP000655410">
    <property type="component" value="Unassembled WGS sequence"/>
</dbReference>
<dbReference type="InterPro" id="IPR016084">
    <property type="entry name" value="Haem_Oase-like_multi-hlx"/>
</dbReference>
<gene>
    <name evidence="1" type="ORF">GCM10011584_14880</name>
</gene>
<name>A0ABQ2N8E5_9ACTN</name>
<evidence type="ECO:0000313" key="2">
    <source>
        <dbReference type="Proteomes" id="UP000655410"/>
    </source>
</evidence>
<keyword evidence="2" id="KW-1185">Reference proteome</keyword>
<organism evidence="1 2">
    <name type="scientific">Nocardioides phosphati</name>
    <dbReference type="NCBI Taxonomy" id="1867775"/>
    <lineage>
        <taxon>Bacteria</taxon>
        <taxon>Bacillati</taxon>
        <taxon>Actinomycetota</taxon>
        <taxon>Actinomycetes</taxon>
        <taxon>Propionibacteriales</taxon>
        <taxon>Nocardioidaceae</taxon>
        <taxon>Nocardioides</taxon>
    </lineage>
</organism>
<dbReference type="SUPFAM" id="SSF48613">
    <property type="entry name" value="Heme oxygenase-like"/>
    <property type="match status" value="1"/>
</dbReference>